<feature type="region of interest" description="Disordered" evidence="1">
    <location>
        <begin position="1"/>
        <end position="32"/>
    </location>
</feature>
<feature type="domain" description="NACHT" evidence="3">
    <location>
        <begin position="144"/>
        <end position="250"/>
    </location>
</feature>
<feature type="transmembrane region" description="Helical" evidence="2">
    <location>
        <begin position="710"/>
        <end position="729"/>
    </location>
</feature>
<keyword evidence="2" id="KW-0812">Transmembrane</keyword>
<dbReference type="RefSeq" id="WP_405507266.1">
    <property type="nucleotide sequence ID" value="NZ_CP108341.1"/>
</dbReference>
<gene>
    <name evidence="4" type="ORF">OHU35_27815</name>
</gene>
<evidence type="ECO:0000313" key="5">
    <source>
        <dbReference type="Proteomes" id="UP001621512"/>
    </source>
</evidence>
<feature type="transmembrane region" description="Helical" evidence="2">
    <location>
        <begin position="882"/>
        <end position="905"/>
    </location>
</feature>
<name>A0ABZ1MR73_STREF</name>
<keyword evidence="2" id="KW-1133">Transmembrane helix</keyword>
<reference evidence="4 5" key="1">
    <citation type="submission" date="2022-10" db="EMBL/GenBank/DDBJ databases">
        <title>The complete genomes of actinobacterial strains from the NBC collection.</title>
        <authorList>
            <person name="Joergensen T.S."/>
            <person name="Alvarez Arevalo M."/>
            <person name="Sterndorff E.B."/>
            <person name="Faurdal D."/>
            <person name="Vuksanovic O."/>
            <person name="Mourched A.-S."/>
            <person name="Charusanti P."/>
            <person name="Shaw S."/>
            <person name="Blin K."/>
            <person name="Weber T."/>
        </authorList>
    </citation>
    <scope>NUCLEOTIDE SEQUENCE [LARGE SCALE GENOMIC DNA]</scope>
    <source>
        <strain evidence="4 5">NBC_00017</strain>
    </source>
</reference>
<evidence type="ECO:0000313" key="4">
    <source>
        <dbReference type="EMBL" id="WTW29641.1"/>
    </source>
</evidence>
<sequence length="1061" mass="117396">MTSWRSGPVLTFDPPRAETWGSPARQPEPGFDQAGWNVKNVINNLINVDGAPLRSAADLAAPPVPPAPANDRAFRRNLATLLLRKLTSTMDEIHWVDHRLIDLSVIVEDVDQYQTTGRRGLRRRYGRQATRPLTEVLARPQSDLVLLQGAPGAGKSVALRQQARLALEQIAAGKTPDAPLPIYVNLRELRARPNEINVTVLRRYIEQQTGPKGSPEVTAYFAHHFGEDLRERRVILLLDSFDEIPSVLGSATIQEAVNPYVQTVIELVGGGGRCVLASREYKGPSAAGWTRLKILGLSPLLQETFLRRLGLDRQGIALVQPLLTDPRHGFVTELQNPLNVKLLAAYVRTRRTLPDRPGDLFKEHVTERLCAAWAEADPAGDTDGGSVAELRLTESFLERFAFQLTSTGRGLSVTEGRYLEAIAEHAGGDRALTEALTGALSRSRLLASSGEGYGKRRVFFCHRLVKEYFASRYVAEHPSALSAQDLAAHGRWRETAVTVLQDGLPEVVAPLLAELAGILERELVRYQTAQAAAERPHVPVVTELSWSSYGSLVGEERSKAPPAHTPFAWSSAGVHCLELLTTAYQGRARWPHERIQPLVESLVHAAWCHGSISDRKFAIDCLPLLPEGAREQYIDRAFAGGSYWIRTTALRDCVTLPALTDGIRLSIRRLLITMLSERSLAAESHAVDVDLRRLQTDDDLVKVRRVVSRAPVGVALVCVLHALVGVFIYPNGTWWVVRDQLLWWNAVPFFFFWWFQSTQPLSYGTGKSRARVFLERVLKRTVGLQMDALDTVVLLRTLVLLAGLQAALQFGFGIADMLRGEPLRGLIQATVYASLSVYALLWGPSVLYAVRCGRSARALRTPRLVLAVPDAMRLEGHPVHGLSVWHWIAFVVGSTWHLAKLVVITSPLWGGYLLLYHLGGRTGRLVAWALVGLITAYFPLVVVVNVVRAIRSTRRVRDAARRGSRGSLAFFDNMFSLRDGYEAAEYVRLIRGTPGLDLGTVERQTVRICIARLQGRPAPEGSDAGVPDLLREDALRALGAWRGHGGLIDELGRLDEQLRAR</sequence>
<keyword evidence="2" id="KW-0472">Membrane</keyword>
<dbReference type="Gene3D" id="3.40.50.300">
    <property type="entry name" value="P-loop containing nucleotide triphosphate hydrolases"/>
    <property type="match status" value="1"/>
</dbReference>
<proteinExistence type="predicted"/>
<dbReference type="InterPro" id="IPR027417">
    <property type="entry name" value="P-loop_NTPase"/>
</dbReference>
<dbReference type="SUPFAM" id="SSF52540">
    <property type="entry name" value="P-loop containing nucleoside triphosphate hydrolases"/>
    <property type="match status" value="1"/>
</dbReference>
<keyword evidence="5" id="KW-1185">Reference proteome</keyword>
<feature type="transmembrane region" description="Helical" evidence="2">
    <location>
        <begin position="826"/>
        <end position="850"/>
    </location>
</feature>
<dbReference type="InterPro" id="IPR007111">
    <property type="entry name" value="NACHT_NTPase"/>
</dbReference>
<evidence type="ECO:0000259" key="3">
    <source>
        <dbReference type="Pfam" id="PF05729"/>
    </source>
</evidence>
<evidence type="ECO:0000256" key="2">
    <source>
        <dbReference type="SAM" id="Phobius"/>
    </source>
</evidence>
<dbReference type="Pfam" id="PF05729">
    <property type="entry name" value="NACHT"/>
    <property type="match status" value="1"/>
</dbReference>
<accession>A0ABZ1MR73</accession>
<feature type="transmembrane region" description="Helical" evidence="2">
    <location>
        <begin position="925"/>
        <end position="947"/>
    </location>
</feature>
<organism evidence="4 5">
    <name type="scientific">Streptomyces purpurascens</name>
    <dbReference type="NCBI Taxonomy" id="1924"/>
    <lineage>
        <taxon>Bacteria</taxon>
        <taxon>Bacillati</taxon>
        <taxon>Actinomycetota</taxon>
        <taxon>Actinomycetes</taxon>
        <taxon>Kitasatosporales</taxon>
        <taxon>Streptomycetaceae</taxon>
        <taxon>Streptomyces</taxon>
    </lineage>
</organism>
<dbReference type="EMBL" id="CP108341">
    <property type="protein sequence ID" value="WTW29641.1"/>
    <property type="molecule type" value="Genomic_DNA"/>
</dbReference>
<dbReference type="Proteomes" id="UP001621512">
    <property type="component" value="Chromosome"/>
</dbReference>
<protein>
    <submittedName>
        <fullName evidence="4">NACHT domain-containing protein</fullName>
    </submittedName>
</protein>
<feature type="transmembrane region" description="Helical" evidence="2">
    <location>
        <begin position="793"/>
        <end position="814"/>
    </location>
</feature>
<evidence type="ECO:0000256" key="1">
    <source>
        <dbReference type="SAM" id="MobiDB-lite"/>
    </source>
</evidence>